<evidence type="ECO:0008006" key="3">
    <source>
        <dbReference type="Google" id="ProtNLM"/>
    </source>
</evidence>
<accession>A0A4U3FL42</accession>
<protein>
    <recommendedName>
        <fullName evidence="3">Abortive infection protein-like C-terminal domain-containing protein</fullName>
    </recommendedName>
</protein>
<dbReference type="Proteomes" id="UP000306393">
    <property type="component" value="Unassembled WGS sequence"/>
</dbReference>
<organism evidence="1 2">
    <name type="scientific">Erwinia persicina</name>
    <dbReference type="NCBI Taxonomy" id="55211"/>
    <lineage>
        <taxon>Bacteria</taxon>
        <taxon>Pseudomonadati</taxon>
        <taxon>Pseudomonadota</taxon>
        <taxon>Gammaproteobacteria</taxon>
        <taxon>Enterobacterales</taxon>
        <taxon>Erwiniaceae</taxon>
        <taxon>Erwinia</taxon>
    </lineage>
</organism>
<evidence type="ECO:0000313" key="1">
    <source>
        <dbReference type="EMBL" id="TKJ93855.1"/>
    </source>
</evidence>
<proteinExistence type="predicted"/>
<sequence length="282" mass="31992">MLKFDPAWRYDPPATASPALVNKVMEDIIQRIVAECSNKLIYETFKRRFAHASGSPAGDSSDESWARTDLWNAMKRTADKNVVLFIEALYDGLSDMHKMQVDAHIPPFNYINRILEPTGFAIKDPDFLVRTSEYKPIQVPARTPSFDMQANEVIQASLRKSEQLLDAGNHRGAVHEVFWLLESITTAFRGVQIADSNIKGKYFSKIIEEMRHLNRHKTLDQVSGWLINIYGYLSAPSGGGVRHGADILNYDELTAGEARLFCDLARSYISYFLHEHSLLQRA</sequence>
<dbReference type="AlphaFoldDB" id="A0A4U3FL42"/>
<name>A0A4U3FL42_9GAMM</name>
<evidence type="ECO:0000313" key="2">
    <source>
        <dbReference type="Proteomes" id="UP000306393"/>
    </source>
</evidence>
<gene>
    <name evidence="1" type="ORF">EpCFBP13511_04640</name>
</gene>
<dbReference type="RefSeq" id="WP_137268805.1">
    <property type="nucleotide sequence ID" value="NZ_QGAC01000003.1"/>
</dbReference>
<dbReference type="EMBL" id="QGAC01000003">
    <property type="protein sequence ID" value="TKJ93855.1"/>
    <property type="molecule type" value="Genomic_DNA"/>
</dbReference>
<dbReference type="OrthoDB" id="582108at2"/>
<comment type="caution">
    <text evidence="1">The sequence shown here is derived from an EMBL/GenBank/DDBJ whole genome shotgun (WGS) entry which is preliminary data.</text>
</comment>
<reference evidence="1 2" key="1">
    <citation type="journal article" date="2019" name="Sci. Rep.">
        <title>Differences in resource use lead to coexistence of seed-transmitted microbial populations.</title>
        <authorList>
            <person name="Torres-Cortes G."/>
            <person name="Garcia B.J."/>
            <person name="Compant S."/>
            <person name="Rezki S."/>
            <person name="Jones P."/>
            <person name="Preveaux A."/>
            <person name="Briand M."/>
            <person name="Roulet A."/>
            <person name="Bouchez O."/>
            <person name="Jacobson D."/>
            <person name="Barret M."/>
        </authorList>
    </citation>
    <scope>NUCLEOTIDE SEQUENCE [LARGE SCALE GENOMIC DNA]</scope>
    <source>
        <strain evidence="1 2">CFBP13511</strain>
    </source>
</reference>